<accession>A0A0F4GPM4</accession>
<dbReference type="EMBL" id="LAFY01000361">
    <property type="protein sequence ID" value="KJX99183.1"/>
    <property type="molecule type" value="Genomic_DNA"/>
</dbReference>
<gene>
    <name evidence="2" type="ORF">TI39_contig369g00005</name>
</gene>
<proteinExistence type="predicted"/>
<sequence>MKLSLLTTLTLLSASISATAINNAASGPAGGLVGRAPVVSANDGFCHTVTCSNDTPCETAKCGKCDTKQGLCKGDGVPKGTCHNRICNFPYECEAACTTCGANGYCV</sequence>
<evidence type="ECO:0000313" key="3">
    <source>
        <dbReference type="Proteomes" id="UP000033647"/>
    </source>
</evidence>
<keyword evidence="3" id="KW-1185">Reference proteome</keyword>
<evidence type="ECO:0000313" key="2">
    <source>
        <dbReference type="EMBL" id="KJX99183.1"/>
    </source>
</evidence>
<feature type="chain" id="PRO_5002468890" evidence="1">
    <location>
        <begin position="21"/>
        <end position="107"/>
    </location>
</feature>
<feature type="signal peptide" evidence="1">
    <location>
        <begin position="1"/>
        <end position="20"/>
    </location>
</feature>
<name>A0A0F4GPM4_9PEZI</name>
<dbReference type="Proteomes" id="UP000033647">
    <property type="component" value="Unassembled WGS sequence"/>
</dbReference>
<protein>
    <submittedName>
        <fullName evidence="2">Uncharacterized protein</fullName>
    </submittedName>
</protein>
<keyword evidence="1" id="KW-0732">Signal</keyword>
<organism evidence="2 3">
    <name type="scientific">Zymoseptoria brevis</name>
    <dbReference type="NCBI Taxonomy" id="1047168"/>
    <lineage>
        <taxon>Eukaryota</taxon>
        <taxon>Fungi</taxon>
        <taxon>Dikarya</taxon>
        <taxon>Ascomycota</taxon>
        <taxon>Pezizomycotina</taxon>
        <taxon>Dothideomycetes</taxon>
        <taxon>Dothideomycetidae</taxon>
        <taxon>Mycosphaerellales</taxon>
        <taxon>Mycosphaerellaceae</taxon>
        <taxon>Zymoseptoria</taxon>
    </lineage>
</organism>
<evidence type="ECO:0000256" key="1">
    <source>
        <dbReference type="SAM" id="SignalP"/>
    </source>
</evidence>
<dbReference type="AlphaFoldDB" id="A0A0F4GPM4"/>
<comment type="caution">
    <text evidence="2">The sequence shown here is derived from an EMBL/GenBank/DDBJ whole genome shotgun (WGS) entry which is preliminary data.</text>
</comment>
<reference evidence="2 3" key="1">
    <citation type="submission" date="2015-03" db="EMBL/GenBank/DDBJ databases">
        <title>RNA-seq based gene annotation and comparative genomics of four Zymoseptoria species reveal species-specific pathogenicity related genes and transposable element activity.</title>
        <authorList>
            <person name="Grandaubert J."/>
            <person name="Bhattacharyya A."/>
            <person name="Stukenbrock E.H."/>
        </authorList>
    </citation>
    <scope>NUCLEOTIDE SEQUENCE [LARGE SCALE GENOMIC DNA]</scope>
    <source>
        <strain evidence="2 3">Zb18110</strain>
    </source>
</reference>